<dbReference type="SUPFAM" id="SSF52058">
    <property type="entry name" value="L domain-like"/>
    <property type="match status" value="1"/>
</dbReference>
<dbReference type="EMBL" id="CAJNOJ010000349">
    <property type="protein sequence ID" value="CAF1412000.1"/>
    <property type="molecule type" value="Genomic_DNA"/>
</dbReference>
<gene>
    <name evidence="2" type="ORF">EDS130_LOCUS36799</name>
    <name evidence="1" type="ORF">XAT740_LOCUS19924</name>
</gene>
<dbReference type="InterPro" id="IPR001611">
    <property type="entry name" value="Leu-rich_rpt"/>
</dbReference>
<dbReference type="InterPro" id="IPR032675">
    <property type="entry name" value="LRR_dom_sf"/>
</dbReference>
<dbReference type="OrthoDB" id="676979at2759"/>
<dbReference type="Proteomes" id="UP000663828">
    <property type="component" value="Unassembled WGS sequence"/>
</dbReference>
<proteinExistence type="predicted"/>
<protein>
    <submittedName>
        <fullName evidence="1">Uncharacterized protein</fullName>
    </submittedName>
</protein>
<evidence type="ECO:0000313" key="2">
    <source>
        <dbReference type="EMBL" id="CAF1412000.1"/>
    </source>
</evidence>
<dbReference type="Gene3D" id="3.80.10.10">
    <property type="entry name" value="Ribonuclease Inhibitor"/>
    <property type="match status" value="1"/>
</dbReference>
<evidence type="ECO:0000313" key="3">
    <source>
        <dbReference type="Proteomes" id="UP000663828"/>
    </source>
</evidence>
<dbReference type="Proteomes" id="UP000663852">
    <property type="component" value="Unassembled WGS sequence"/>
</dbReference>
<accession>A0A814RBZ3</accession>
<name>A0A814RBZ3_ADIRI</name>
<dbReference type="EMBL" id="CAJNOR010001373">
    <property type="protein sequence ID" value="CAF1131416.1"/>
    <property type="molecule type" value="Genomic_DNA"/>
</dbReference>
<dbReference type="Pfam" id="PF00560">
    <property type="entry name" value="LRR_1"/>
    <property type="match status" value="1"/>
</dbReference>
<dbReference type="AlphaFoldDB" id="A0A814RBZ3"/>
<evidence type="ECO:0000313" key="1">
    <source>
        <dbReference type="EMBL" id="CAF1131416.1"/>
    </source>
</evidence>
<comment type="caution">
    <text evidence="1">The sequence shown here is derived from an EMBL/GenBank/DDBJ whole genome shotgun (WGS) entry which is preliminary data.</text>
</comment>
<sequence length="96" mass="10820">MNGNRLTSLDSLGSIANYGTASMIFSNNNITSLPTTLTSSFTLENLELANNQLVELPMWIYNVQIKTINLIQNKFDEKEKDWIVGMFRLSNAAVYI</sequence>
<organism evidence="1 3">
    <name type="scientific">Adineta ricciae</name>
    <name type="common">Rotifer</name>
    <dbReference type="NCBI Taxonomy" id="249248"/>
    <lineage>
        <taxon>Eukaryota</taxon>
        <taxon>Metazoa</taxon>
        <taxon>Spiralia</taxon>
        <taxon>Gnathifera</taxon>
        <taxon>Rotifera</taxon>
        <taxon>Eurotatoria</taxon>
        <taxon>Bdelloidea</taxon>
        <taxon>Adinetida</taxon>
        <taxon>Adinetidae</taxon>
        <taxon>Adineta</taxon>
    </lineage>
</organism>
<keyword evidence="3" id="KW-1185">Reference proteome</keyword>
<reference evidence="1" key="1">
    <citation type="submission" date="2021-02" db="EMBL/GenBank/DDBJ databases">
        <authorList>
            <person name="Nowell W R."/>
        </authorList>
    </citation>
    <scope>NUCLEOTIDE SEQUENCE</scope>
</reference>